<evidence type="ECO:0000313" key="2">
    <source>
        <dbReference type="Proteomes" id="UP000179258"/>
    </source>
</evidence>
<dbReference type="Proteomes" id="UP000179258">
    <property type="component" value="Unassembled WGS sequence"/>
</dbReference>
<comment type="caution">
    <text evidence="1">The sequence shown here is derived from an EMBL/GenBank/DDBJ whole genome shotgun (WGS) entry which is preliminary data.</text>
</comment>
<dbReference type="EMBL" id="MHTX01000036">
    <property type="protein sequence ID" value="OHA67593.1"/>
    <property type="molecule type" value="Genomic_DNA"/>
</dbReference>
<sequence>MTNKKHQNAGGQAMLSGDFGESFIAHLLAKKGVYVVRASTVGFDLFAIDSKGGLLPKNKMIGISVKARIAQSHRAFAPTIPMGSEKIKSAMKTWRVGAYMGVVIGSEGKMDAFLVPFRSLGKLRGKAKRADVLAASELYANKSDIVIKLF</sequence>
<dbReference type="AlphaFoldDB" id="A0A1G2R448"/>
<name>A0A1G2R448_9BACT</name>
<accession>A0A1G2R448</accession>
<protein>
    <recommendedName>
        <fullName evidence="3">PD(D/E)XK endonuclease domain-containing protein</fullName>
    </recommendedName>
</protein>
<organism evidence="1 2">
    <name type="scientific">Candidatus Wildermuthbacteria bacterium RIFCSPHIGHO2_02_FULL_47_17</name>
    <dbReference type="NCBI Taxonomy" id="1802452"/>
    <lineage>
        <taxon>Bacteria</taxon>
        <taxon>Candidatus Wildermuthiibacteriota</taxon>
    </lineage>
</organism>
<reference evidence="1 2" key="1">
    <citation type="journal article" date="2016" name="Nat. Commun.">
        <title>Thousands of microbial genomes shed light on interconnected biogeochemical processes in an aquifer system.</title>
        <authorList>
            <person name="Anantharaman K."/>
            <person name="Brown C.T."/>
            <person name="Hug L.A."/>
            <person name="Sharon I."/>
            <person name="Castelle C.J."/>
            <person name="Probst A.J."/>
            <person name="Thomas B.C."/>
            <person name="Singh A."/>
            <person name="Wilkins M.J."/>
            <person name="Karaoz U."/>
            <person name="Brodie E.L."/>
            <person name="Williams K.H."/>
            <person name="Hubbard S.S."/>
            <person name="Banfield J.F."/>
        </authorList>
    </citation>
    <scope>NUCLEOTIDE SEQUENCE [LARGE SCALE GENOMIC DNA]</scope>
</reference>
<proteinExistence type="predicted"/>
<evidence type="ECO:0008006" key="3">
    <source>
        <dbReference type="Google" id="ProtNLM"/>
    </source>
</evidence>
<evidence type="ECO:0000313" key="1">
    <source>
        <dbReference type="EMBL" id="OHA67593.1"/>
    </source>
</evidence>
<gene>
    <name evidence="1" type="ORF">A3D59_03430</name>
</gene>